<evidence type="ECO:0000256" key="19">
    <source>
        <dbReference type="ARBA" id="ARBA00029943"/>
    </source>
</evidence>
<feature type="domain" description="ATP-dependent DNA ligase family profile" evidence="23">
    <location>
        <begin position="107"/>
        <end position="208"/>
    </location>
</feature>
<dbReference type="GO" id="GO:0003887">
    <property type="term" value="F:DNA-directed DNA polymerase activity"/>
    <property type="evidence" value="ECO:0007669"/>
    <property type="project" value="UniProtKB-KW"/>
</dbReference>
<evidence type="ECO:0000256" key="13">
    <source>
        <dbReference type="ARBA" id="ARBA00022932"/>
    </source>
</evidence>
<keyword evidence="8" id="KW-0547">Nucleotide-binding</keyword>
<name>A0A4S3PKP3_9BACI</name>
<dbReference type="Gene3D" id="3.30.470.30">
    <property type="entry name" value="DNA ligase/mRNA capping enzyme"/>
    <property type="match status" value="1"/>
</dbReference>
<dbReference type="AlphaFoldDB" id="A0A4S3PKP3"/>
<evidence type="ECO:0000256" key="2">
    <source>
        <dbReference type="ARBA" id="ARBA00012727"/>
    </source>
</evidence>
<evidence type="ECO:0000256" key="18">
    <source>
        <dbReference type="ARBA" id="ARBA00023268"/>
    </source>
</evidence>
<dbReference type="EC" id="6.5.1.1" evidence="2"/>
<organism evidence="24 25">
    <name type="scientific">Bacillus timonensis</name>
    <dbReference type="NCBI Taxonomy" id="1033734"/>
    <lineage>
        <taxon>Bacteria</taxon>
        <taxon>Bacillati</taxon>
        <taxon>Bacillota</taxon>
        <taxon>Bacilli</taxon>
        <taxon>Bacillales</taxon>
        <taxon>Bacillaceae</taxon>
        <taxon>Bacillus</taxon>
    </lineage>
</organism>
<dbReference type="Pfam" id="PF21686">
    <property type="entry name" value="LigD_Prim-Pol"/>
    <property type="match status" value="1"/>
</dbReference>
<gene>
    <name evidence="24" type="ORF">E1I69_20385</name>
</gene>
<comment type="similarity">
    <text evidence="21">In the C-terminal section; belongs to the ATP-dependent DNA ligase family.</text>
</comment>
<keyword evidence="14" id="KW-0238">DNA-binding</keyword>
<dbReference type="PROSITE" id="PS00697">
    <property type="entry name" value="DNA_LIGASE_A1"/>
    <property type="match status" value="1"/>
</dbReference>
<proteinExistence type="inferred from homology"/>
<evidence type="ECO:0000256" key="3">
    <source>
        <dbReference type="ARBA" id="ARBA00022598"/>
    </source>
</evidence>
<keyword evidence="6" id="KW-0540">Nuclease</keyword>
<keyword evidence="11" id="KW-0269">Exonuclease</keyword>
<keyword evidence="5" id="KW-0548">Nucleotidyltransferase</keyword>
<evidence type="ECO:0000256" key="4">
    <source>
        <dbReference type="ARBA" id="ARBA00022679"/>
    </source>
</evidence>
<keyword evidence="10" id="KW-0378">Hydrolase</keyword>
<dbReference type="STRING" id="1033734.GCA_000285535_01153"/>
<dbReference type="GO" id="GO:0004527">
    <property type="term" value="F:exonuclease activity"/>
    <property type="evidence" value="ECO:0007669"/>
    <property type="project" value="UniProtKB-KW"/>
</dbReference>
<evidence type="ECO:0000256" key="14">
    <source>
        <dbReference type="ARBA" id="ARBA00023125"/>
    </source>
</evidence>
<dbReference type="NCBIfam" id="TIGR02779">
    <property type="entry name" value="NHEJ_ligase_lig"/>
    <property type="match status" value="1"/>
</dbReference>
<keyword evidence="17" id="KW-0464">Manganese</keyword>
<dbReference type="NCBIfam" id="TIGR02778">
    <property type="entry name" value="ligD_pol"/>
    <property type="match status" value="1"/>
</dbReference>
<evidence type="ECO:0000256" key="15">
    <source>
        <dbReference type="ARBA" id="ARBA00023172"/>
    </source>
</evidence>
<dbReference type="Gene3D" id="3.90.920.10">
    <property type="entry name" value="DNA primase, PRIM domain"/>
    <property type="match status" value="1"/>
</dbReference>
<evidence type="ECO:0000313" key="25">
    <source>
        <dbReference type="Proteomes" id="UP000306477"/>
    </source>
</evidence>
<dbReference type="GO" id="GO:0003677">
    <property type="term" value="F:DNA binding"/>
    <property type="evidence" value="ECO:0007669"/>
    <property type="project" value="UniProtKB-KW"/>
</dbReference>
<keyword evidence="9" id="KW-0227">DNA damage</keyword>
<keyword evidence="3 24" id="KW-0436">Ligase</keyword>
<reference evidence="24 25" key="1">
    <citation type="journal article" date="2019" name="Indoor Air">
        <title>Impacts of indoor surface finishes on bacterial viability.</title>
        <authorList>
            <person name="Hu J."/>
            <person name="Maamar S.B."/>
            <person name="Glawe A.J."/>
            <person name="Gottel N."/>
            <person name="Gilbert J.A."/>
            <person name="Hartmann E.M."/>
        </authorList>
    </citation>
    <scope>NUCLEOTIDE SEQUENCE [LARGE SCALE GENOMIC DNA]</scope>
    <source>
        <strain evidence="24 25">AF060A6</strain>
    </source>
</reference>
<accession>A0A4S3PKP3</accession>
<dbReference type="InterPro" id="IPR052171">
    <property type="entry name" value="NHEJ_LigD"/>
</dbReference>
<evidence type="ECO:0000256" key="8">
    <source>
        <dbReference type="ARBA" id="ARBA00022741"/>
    </source>
</evidence>
<comment type="cofactor">
    <cofactor evidence="1">
        <name>Mn(2+)</name>
        <dbReference type="ChEBI" id="CHEBI:29035"/>
    </cofactor>
</comment>
<evidence type="ECO:0000256" key="17">
    <source>
        <dbReference type="ARBA" id="ARBA00023211"/>
    </source>
</evidence>
<dbReference type="PANTHER" id="PTHR42705">
    <property type="entry name" value="BIFUNCTIONAL NON-HOMOLOGOUS END JOINING PROTEIN LIGD"/>
    <property type="match status" value="1"/>
</dbReference>
<dbReference type="Gene3D" id="2.40.50.140">
    <property type="entry name" value="Nucleic acid-binding proteins"/>
    <property type="match status" value="1"/>
</dbReference>
<evidence type="ECO:0000256" key="7">
    <source>
        <dbReference type="ARBA" id="ARBA00022723"/>
    </source>
</evidence>
<keyword evidence="4" id="KW-0808">Transferase</keyword>
<keyword evidence="16" id="KW-0234">DNA repair</keyword>
<sequence length="610" mass="70938">MLKPMLPTLIFEAPTGPNWVYEIKYDGFRAMLHWDYDGIQLISRNGNLLNEQFPEIITQCEELSDVMKPYLPLIFDGELCLLESPFKASFEFIQQRGRLKSEAKIAQASASKPAQYLVFDLLVLGNENLMNRRFQDRKLTLSNLFADVKLPSVVDPTNRELIQFVPYEQDFHLIWAEATQANAEGIIAKKMDSTWDEGKRTTNWYKIKNWQVGAFFILGYDKKNAFFHVGVMRKNEIYEIGLFSHGLSPDERQALLGVIQANASKETAGFIKVEPGICVELFYLELYKEQLRQPSFSKFRFDVEWQDCTWEKLVRKTPLLPEGIEITHPEKPLWKDKSITKFEYIHYLVEVSPYMLPFLKDRLLTVIRYPHGMYGEKFYQKNCPDYAPDFIQTSMSEGIDYIICNDLKTLTWLGNQLSFEFHIPFQTIYSKGPSEIVFDLDPPSRDAFPLAKKAATILKEVFDGLKLTSFVKTSGNKGLQIYIPLPENRFSYDDTRQFTEFVANYLTTMEPDLFTTERLKKNRGNRLYVDYVQHAEGKTIVAPYSVRGNDGAYVATPLYWEEITDDLSIEDFPLEMIIERINEKGCPFAHYFEAKDEQPFEPVLEFLRQK</sequence>
<evidence type="ECO:0000256" key="9">
    <source>
        <dbReference type="ARBA" id="ARBA00022763"/>
    </source>
</evidence>
<dbReference type="NCBIfam" id="NF007211">
    <property type="entry name" value="PRK09633.1"/>
    <property type="match status" value="1"/>
</dbReference>
<evidence type="ECO:0000256" key="6">
    <source>
        <dbReference type="ARBA" id="ARBA00022722"/>
    </source>
</evidence>
<keyword evidence="12" id="KW-0067">ATP-binding</keyword>
<evidence type="ECO:0000256" key="20">
    <source>
        <dbReference type="ARBA" id="ARBA00034003"/>
    </source>
</evidence>
<dbReference type="InterPro" id="IPR016059">
    <property type="entry name" value="DNA_ligase_ATP-dep_CS"/>
</dbReference>
<dbReference type="PROSITE" id="PS50160">
    <property type="entry name" value="DNA_LIGASE_A3"/>
    <property type="match status" value="1"/>
</dbReference>
<evidence type="ECO:0000256" key="10">
    <source>
        <dbReference type="ARBA" id="ARBA00022801"/>
    </source>
</evidence>
<keyword evidence="13" id="KW-0239">DNA-directed DNA polymerase</keyword>
<dbReference type="GO" id="GO:0006281">
    <property type="term" value="P:DNA repair"/>
    <property type="evidence" value="ECO:0007669"/>
    <property type="project" value="UniProtKB-KW"/>
</dbReference>
<dbReference type="InterPro" id="IPR033652">
    <property type="entry name" value="LigD_Pol-like_3"/>
</dbReference>
<evidence type="ECO:0000256" key="16">
    <source>
        <dbReference type="ARBA" id="ARBA00023204"/>
    </source>
</evidence>
<dbReference type="InterPro" id="IPR012340">
    <property type="entry name" value="NA-bd_OB-fold"/>
</dbReference>
<dbReference type="OrthoDB" id="9802472at2"/>
<dbReference type="InterPro" id="IPR014143">
    <property type="entry name" value="NHEJ_ligase_prk"/>
</dbReference>
<keyword evidence="7" id="KW-0479">Metal-binding</keyword>
<evidence type="ECO:0000256" key="12">
    <source>
        <dbReference type="ARBA" id="ARBA00022840"/>
    </source>
</evidence>
<evidence type="ECO:0000313" key="24">
    <source>
        <dbReference type="EMBL" id="THE09979.1"/>
    </source>
</evidence>
<evidence type="ECO:0000256" key="5">
    <source>
        <dbReference type="ARBA" id="ARBA00022695"/>
    </source>
</evidence>
<evidence type="ECO:0000256" key="21">
    <source>
        <dbReference type="ARBA" id="ARBA00049981"/>
    </source>
</evidence>
<evidence type="ECO:0000256" key="22">
    <source>
        <dbReference type="ARBA" id="ARBA00049990"/>
    </source>
</evidence>
<dbReference type="InterPro" id="IPR014145">
    <property type="entry name" value="LigD_pol_dom"/>
</dbReference>
<evidence type="ECO:0000256" key="11">
    <source>
        <dbReference type="ARBA" id="ARBA00022839"/>
    </source>
</evidence>
<dbReference type="CDD" id="cd04866">
    <property type="entry name" value="LigD_Pol_like_3"/>
    <property type="match status" value="1"/>
</dbReference>
<evidence type="ECO:0000256" key="1">
    <source>
        <dbReference type="ARBA" id="ARBA00001936"/>
    </source>
</evidence>
<dbReference type="GO" id="GO:0005524">
    <property type="term" value="F:ATP binding"/>
    <property type="evidence" value="ECO:0007669"/>
    <property type="project" value="UniProtKB-KW"/>
</dbReference>
<evidence type="ECO:0000259" key="23">
    <source>
        <dbReference type="PROSITE" id="PS50160"/>
    </source>
</evidence>
<keyword evidence="15" id="KW-0233">DNA recombination</keyword>
<dbReference type="Proteomes" id="UP000306477">
    <property type="component" value="Unassembled WGS sequence"/>
</dbReference>
<dbReference type="NCBIfam" id="TIGR02776">
    <property type="entry name" value="NHEJ_ligase_prk"/>
    <property type="match status" value="1"/>
</dbReference>
<keyword evidence="25" id="KW-1185">Reference proteome</keyword>
<dbReference type="CDD" id="cd07906">
    <property type="entry name" value="Adenylation_DNA_ligase_LigD_LigC"/>
    <property type="match status" value="1"/>
</dbReference>
<dbReference type="InterPro" id="IPR014146">
    <property type="entry name" value="LigD_ligase_dom"/>
</dbReference>
<dbReference type="PANTHER" id="PTHR42705:SF2">
    <property type="entry name" value="BIFUNCTIONAL NON-HOMOLOGOUS END JOINING PROTEIN LIGD"/>
    <property type="match status" value="1"/>
</dbReference>
<dbReference type="GO" id="GO:0003910">
    <property type="term" value="F:DNA ligase (ATP) activity"/>
    <property type="evidence" value="ECO:0007669"/>
    <property type="project" value="UniProtKB-EC"/>
</dbReference>
<dbReference type="RefSeq" id="WP_136381394.1">
    <property type="nucleotide sequence ID" value="NZ_SLUB01000057.1"/>
</dbReference>
<dbReference type="GO" id="GO:0046872">
    <property type="term" value="F:metal ion binding"/>
    <property type="evidence" value="ECO:0007669"/>
    <property type="project" value="UniProtKB-KW"/>
</dbReference>
<dbReference type="InterPro" id="IPR012310">
    <property type="entry name" value="DNA_ligase_ATP-dep_cent"/>
</dbReference>
<comment type="caution">
    <text evidence="24">The sequence shown here is derived from an EMBL/GenBank/DDBJ whole genome shotgun (WGS) entry which is preliminary data.</text>
</comment>
<dbReference type="Pfam" id="PF01068">
    <property type="entry name" value="DNA_ligase_A_M"/>
    <property type="match status" value="1"/>
</dbReference>
<dbReference type="GO" id="GO:0006310">
    <property type="term" value="P:DNA recombination"/>
    <property type="evidence" value="ECO:0007669"/>
    <property type="project" value="UniProtKB-KW"/>
</dbReference>
<dbReference type="EMBL" id="SLUB01000057">
    <property type="protein sequence ID" value="THE09979.1"/>
    <property type="molecule type" value="Genomic_DNA"/>
</dbReference>
<comment type="catalytic activity">
    <reaction evidence="20">
        <text>ATP + (deoxyribonucleotide)n-3'-hydroxyl + 5'-phospho-(deoxyribonucleotide)m = (deoxyribonucleotide)n+m + AMP + diphosphate.</text>
        <dbReference type="EC" id="6.5.1.1"/>
    </reaction>
</comment>
<keyword evidence="18" id="KW-0511">Multifunctional enzyme</keyword>
<comment type="similarity">
    <text evidence="22">In the N-terminal section; belongs to the LigD polymerase family.</text>
</comment>
<protein>
    <recommendedName>
        <fullName evidence="2">DNA ligase (ATP)</fullName>
        <ecNumber evidence="2">6.5.1.1</ecNumber>
    </recommendedName>
    <alternativeName>
        <fullName evidence="19">NHEJ DNA polymerase</fullName>
    </alternativeName>
</protein>
<dbReference type="SUPFAM" id="SSF56091">
    <property type="entry name" value="DNA ligase/mRNA capping enzyme, catalytic domain"/>
    <property type="match status" value="1"/>
</dbReference>